<evidence type="ECO:0000259" key="5">
    <source>
        <dbReference type="Pfam" id="PF04851"/>
    </source>
</evidence>
<feature type="domain" description="Helicase/UvrB N-terminal" evidence="5">
    <location>
        <begin position="16"/>
        <end position="69"/>
    </location>
</feature>
<evidence type="ECO:0000256" key="2">
    <source>
        <dbReference type="ARBA" id="ARBA00022801"/>
    </source>
</evidence>
<evidence type="ECO:0000256" key="1">
    <source>
        <dbReference type="ARBA" id="ARBA00022741"/>
    </source>
</evidence>
<keyword evidence="4" id="KW-0067">ATP-binding</keyword>
<dbReference type="Gene3D" id="3.40.50.300">
    <property type="entry name" value="P-loop containing nucleotide triphosphate hydrolases"/>
    <property type="match status" value="1"/>
</dbReference>
<sequence length="69" mass="7463">MSAKNVEHKFIVPNSVEIRDYQVNLANQAKNENCLIILPTGLGKTVVALHVIADYLTKGNGGVLFLAPT</sequence>
<feature type="non-terminal residue" evidence="6">
    <location>
        <position position="69"/>
    </location>
</feature>
<organism evidence="6">
    <name type="scientific">marine metagenome</name>
    <dbReference type="NCBI Taxonomy" id="408172"/>
    <lineage>
        <taxon>unclassified sequences</taxon>
        <taxon>metagenomes</taxon>
        <taxon>ecological metagenomes</taxon>
    </lineage>
</organism>
<protein>
    <recommendedName>
        <fullName evidence="5">Helicase/UvrB N-terminal domain-containing protein</fullName>
    </recommendedName>
</protein>
<dbReference type="PANTHER" id="PTHR14025">
    <property type="entry name" value="FANCONI ANEMIA GROUP M FANCM FAMILY MEMBER"/>
    <property type="match status" value="1"/>
</dbReference>
<keyword evidence="3" id="KW-0347">Helicase</keyword>
<dbReference type="InterPro" id="IPR027417">
    <property type="entry name" value="P-loop_NTPase"/>
</dbReference>
<dbReference type="GO" id="GO:0016787">
    <property type="term" value="F:hydrolase activity"/>
    <property type="evidence" value="ECO:0007669"/>
    <property type="project" value="UniProtKB-KW"/>
</dbReference>
<dbReference type="SUPFAM" id="SSF52540">
    <property type="entry name" value="P-loop containing nucleoside triphosphate hydrolases"/>
    <property type="match status" value="1"/>
</dbReference>
<dbReference type="GO" id="GO:0003677">
    <property type="term" value="F:DNA binding"/>
    <property type="evidence" value="ECO:0007669"/>
    <property type="project" value="InterPro"/>
</dbReference>
<dbReference type="EMBL" id="UINC01041174">
    <property type="protein sequence ID" value="SVB42083.1"/>
    <property type="molecule type" value="Genomic_DNA"/>
</dbReference>
<proteinExistence type="predicted"/>
<evidence type="ECO:0000313" key="6">
    <source>
        <dbReference type="EMBL" id="SVB42083.1"/>
    </source>
</evidence>
<accession>A0A382DWK2</accession>
<keyword evidence="1" id="KW-0547">Nucleotide-binding</keyword>
<dbReference type="GO" id="GO:0004386">
    <property type="term" value="F:helicase activity"/>
    <property type="evidence" value="ECO:0007669"/>
    <property type="project" value="UniProtKB-KW"/>
</dbReference>
<dbReference type="PANTHER" id="PTHR14025:SF20">
    <property type="entry name" value="FANCONI ANEMIA GROUP M PROTEIN"/>
    <property type="match status" value="1"/>
</dbReference>
<dbReference type="AlphaFoldDB" id="A0A382DWK2"/>
<reference evidence="6" key="1">
    <citation type="submission" date="2018-05" db="EMBL/GenBank/DDBJ databases">
        <authorList>
            <person name="Lanie J.A."/>
            <person name="Ng W.-L."/>
            <person name="Kazmierczak K.M."/>
            <person name="Andrzejewski T.M."/>
            <person name="Davidsen T.M."/>
            <person name="Wayne K.J."/>
            <person name="Tettelin H."/>
            <person name="Glass J.I."/>
            <person name="Rusch D."/>
            <person name="Podicherti R."/>
            <person name="Tsui H.-C.T."/>
            <person name="Winkler M.E."/>
        </authorList>
    </citation>
    <scope>NUCLEOTIDE SEQUENCE</scope>
</reference>
<dbReference type="InterPro" id="IPR006935">
    <property type="entry name" value="Helicase/UvrB_N"/>
</dbReference>
<dbReference type="GO" id="GO:0005524">
    <property type="term" value="F:ATP binding"/>
    <property type="evidence" value="ECO:0007669"/>
    <property type="project" value="UniProtKB-KW"/>
</dbReference>
<evidence type="ECO:0000256" key="3">
    <source>
        <dbReference type="ARBA" id="ARBA00022806"/>
    </source>
</evidence>
<keyword evidence="2" id="KW-0378">Hydrolase</keyword>
<gene>
    <name evidence="6" type="ORF">METZ01_LOCUS194937</name>
</gene>
<evidence type="ECO:0000256" key="4">
    <source>
        <dbReference type="ARBA" id="ARBA00022840"/>
    </source>
</evidence>
<dbReference type="Pfam" id="PF04851">
    <property type="entry name" value="ResIII"/>
    <property type="match status" value="1"/>
</dbReference>
<name>A0A382DWK2_9ZZZZ</name>